<proteinExistence type="predicted"/>
<evidence type="ECO:0000313" key="2">
    <source>
        <dbReference type="Proteomes" id="UP000290174"/>
    </source>
</evidence>
<accession>A0A4Q0QL60</accession>
<sequence>MSLTVMPLKGPELCADVPQILEFDRRIIAWHRSSATVQRRVDPAIRTTHLGHSIVECVLLTGT</sequence>
<evidence type="ECO:0000313" key="1">
    <source>
        <dbReference type="EMBL" id="RXG95242.1"/>
    </source>
</evidence>
<protein>
    <submittedName>
        <fullName evidence="1">Uncharacterized protein</fullName>
    </submittedName>
</protein>
<dbReference type="Proteomes" id="UP000290174">
    <property type="component" value="Unassembled WGS sequence"/>
</dbReference>
<reference evidence="1 2" key="1">
    <citation type="submission" date="2018-11" db="EMBL/GenBank/DDBJ databases">
        <title>Bradyrhizobium sp. nov., isolated from effective nodules of peanut in China.</title>
        <authorList>
            <person name="Li Y."/>
        </authorList>
    </citation>
    <scope>NUCLEOTIDE SEQUENCE [LARGE SCALE GENOMIC DNA]</scope>
    <source>
        <strain evidence="1 2">CCBAU 51770</strain>
    </source>
</reference>
<organism evidence="1 2">
    <name type="scientific">Bradyrhizobium zhanjiangense</name>
    <dbReference type="NCBI Taxonomy" id="1325107"/>
    <lineage>
        <taxon>Bacteria</taxon>
        <taxon>Pseudomonadati</taxon>
        <taxon>Pseudomonadota</taxon>
        <taxon>Alphaproteobacteria</taxon>
        <taxon>Hyphomicrobiales</taxon>
        <taxon>Nitrobacteraceae</taxon>
        <taxon>Bradyrhizobium</taxon>
    </lineage>
</organism>
<dbReference type="EMBL" id="RKMK01000016">
    <property type="protein sequence ID" value="RXG95242.1"/>
    <property type="molecule type" value="Genomic_DNA"/>
</dbReference>
<dbReference type="AlphaFoldDB" id="A0A4Q0QL60"/>
<comment type="caution">
    <text evidence="1">The sequence shown here is derived from an EMBL/GenBank/DDBJ whole genome shotgun (WGS) entry which is preliminary data.</text>
</comment>
<name>A0A4Q0QL60_9BRAD</name>
<gene>
    <name evidence="1" type="ORF">EAS61_18975</name>
</gene>